<dbReference type="OrthoDB" id="9806005at2"/>
<dbReference type="SUPFAM" id="SSF55729">
    <property type="entry name" value="Acyl-CoA N-acyltransferases (Nat)"/>
    <property type="match status" value="1"/>
</dbReference>
<accession>A0A1H8CU63</accession>
<dbReference type="STRING" id="573321.SAMN04488505_107224"/>
<evidence type="ECO:0000259" key="1">
    <source>
        <dbReference type="PROSITE" id="PS51186"/>
    </source>
</evidence>
<reference evidence="2 3" key="1">
    <citation type="submission" date="2016-10" db="EMBL/GenBank/DDBJ databases">
        <authorList>
            <person name="de Groot N.N."/>
        </authorList>
    </citation>
    <scope>NUCLEOTIDE SEQUENCE [LARGE SCALE GENOMIC DNA]</scope>
    <source>
        <strain evidence="2 3">DSM 21039</strain>
    </source>
</reference>
<proteinExistence type="predicted"/>
<name>A0A1H8CU63_9BACT</name>
<dbReference type="InterPro" id="IPR016181">
    <property type="entry name" value="Acyl_CoA_acyltransferase"/>
</dbReference>
<dbReference type="PANTHER" id="PTHR41368:SF1">
    <property type="entry name" value="PROTEIN YGHO"/>
    <property type="match status" value="1"/>
</dbReference>
<organism evidence="2 3">
    <name type="scientific">Chitinophaga rupis</name>
    <dbReference type="NCBI Taxonomy" id="573321"/>
    <lineage>
        <taxon>Bacteria</taxon>
        <taxon>Pseudomonadati</taxon>
        <taxon>Bacteroidota</taxon>
        <taxon>Chitinophagia</taxon>
        <taxon>Chitinophagales</taxon>
        <taxon>Chitinophagaceae</taxon>
        <taxon>Chitinophaga</taxon>
    </lineage>
</organism>
<protein>
    <recommendedName>
        <fullName evidence="1">N-acetyltransferase domain-containing protein</fullName>
    </recommendedName>
</protein>
<sequence>MTEATPVQQRKPLTTAQGVTIQPVHTGKQLAQFIDFPHDLYKDDPYYVPELHIAQRDLLTPGKHPFHKHSTLQLFLAWRDNKIVGRIAAILNKNHNEFNKANDGFFGFFDSINDEGVAASLFQAAEQWLKEKGTRTMIGPVNFSTNETCGLLVDGFDSPPVAMMTYNKPYYLDLIDRQGLQKKVDLYAYKITEDAFNDKALKMMNLLKQRLSQRGVTIRNINMKDFKAEAERIREVYNAAWDKNMGFVPMTREEFDYTAKDLKLIADPDFIQLAELNGKLIGISICVPDINQILIKIKRGRLFPTGLIKLLTGRKKINSLRVMVLGVLEEYRKMGIEACFYGSIMEKGLAKGMKWAEASWVLEGNEMMNRAVEHINGKVYKTYRIYEKAI</sequence>
<dbReference type="Gene3D" id="3.40.630.30">
    <property type="match status" value="1"/>
</dbReference>
<dbReference type="PROSITE" id="PS51186">
    <property type="entry name" value="GNAT"/>
    <property type="match status" value="1"/>
</dbReference>
<dbReference type="RefSeq" id="WP_089918268.1">
    <property type="nucleotide sequence ID" value="NZ_FOBB01000007.1"/>
</dbReference>
<dbReference type="Proteomes" id="UP000198984">
    <property type="component" value="Unassembled WGS sequence"/>
</dbReference>
<dbReference type="GO" id="GO:0016747">
    <property type="term" value="F:acyltransferase activity, transferring groups other than amino-acyl groups"/>
    <property type="evidence" value="ECO:0007669"/>
    <property type="project" value="InterPro"/>
</dbReference>
<evidence type="ECO:0000313" key="2">
    <source>
        <dbReference type="EMBL" id="SEM98520.1"/>
    </source>
</evidence>
<dbReference type="InterPro" id="IPR039968">
    <property type="entry name" value="BcerS-like"/>
</dbReference>
<evidence type="ECO:0000313" key="3">
    <source>
        <dbReference type="Proteomes" id="UP000198984"/>
    </source>
</evidence>
<dbReference type="AlphaFoldDB" id="A0A1H8CU63"/>
<keyword evidence="3" id="KW-1185">Reference proteome</keyword>
<feature type="domain" description="N-acetyltransferase" evidence="1">
    <location>
        <begin position="19"/>
        <end position="208"/>
    </location>
</feature>
<dbReference type="InterPro" id="IPR000182">
    <property type="entry name" value="GNAT_dom"/>
</dbReference>
<gene>
    <name evidence="2" type="ORF">SAMN04488505_107224</name>
</gene>
<dbReference type="EMBL" id="FOBB01000007">
    <property type="protein sequence ID" value="SEM98520.1"/>
    <property type="molecule type" value="Genomic_DNA"/>
</dbReference>
<dbReference type="PANTHER" id="PTHR41368">
    <property type="entry name" value="PROTEIN YGHO"/>
    <property type="match status" value="1"/>
</dbReference>